<sequence>MDFNFYATYDKSCANVSLSYLTKSSGIQSVNLPQFVDKEATFQDVLNNLKLPEDAYTEDFDGFKLTYSDDFHNENTIVGDIASISVTACYKDCQVAWNTRYMDKVEFETWILPEASLDGTLSGTMTSLDAVAVYKGKTTIDTVCTYRGEDGKITSDNKMILASGEDLSDAAIKGEASEAFKSANHFAGLRLS</sequence>
<dbReference type="EMBL" id="SRYA01000068">
    <property type="protein sequence ID" value="TGY91146.1"/>
    <property type="molecule type" value="Genomic_DNA"/>
</dbReference>
<accession>A0AC61RPZ9</accession>
<protein>
    <submittedName>
        <fullName evidence="1">Uncharacterized protein</fullName>
    </submittedName>
</protein>
<proteinExistence type="predicted"/>
<organism evidence="1 2">
    <name type="scientific">Petralouisia muris</name>
    <dbReference type="NCBI Taxonomy" id="3032872"/>
    <lineage>
        <taxon>Bacteria</taxon>
        <taxon>Bacillati</taxon>
        <taxon>Bacillota</taxon>
        <taxon>Clostridia</taxon>
        <taxon>Lachnospirales</taxon>
        <taxon>Lachnospiraceae</taxon>
        <taxon>Petralouisia</taxon>
    </lineage>
</organism>
<keyword evidence="2" id="KW-1185">Reference proteome</keyword>
<evidence type="ECO:0000313" key="2">
    <source>
        <dbReference type="Proteomes" id="UP000304953"/>
    </source>
</evidence>
<comment type="caution">
    <text evidence="1">The sequence shown here is derived from an EMBL/GenBank/DDBJ whole genome shotgun (WGS) entry which is preliminary data.</text>
</comment>
<name>A0AC61RPZ9_9FIRM</name>
<reference evidence="1" key="1">
    <citation type="submission" date="2019-04" db="EMBL/GenBank/DDBJ databases">
        <title>Microbes associate with the intestines of laboratory mice.</title>
        <authorList>
            <person name="Navarre W."/>
            <person name="Wong E."/>
            <person name="Huang K."/>
            <person name="Tropini C."/>
            <person name="Ng K."/>
            <person name="Yu B."/>
        </authorList>
    </citation>
    <scope>NUCLEOTIDE SEQUENCE</scope>
    <source>
        <strain evidence="1">NM01_1-7b</strain>
    </source>
</reference>
<gene>
    <name evidence="1" type="ORF">E5329_22515</name>
</gene>
<evidence type="ECO:0000313" key="1">
    <source>
        <dbReference type="EMBL" id="TGY91146.1"/>
    </source>
</evidence>
<dbReference type="Proteomes" id="UP000304953">
    <property type="component" value="Unassembled WGS sequence"/>
</dbReference>